<organism evidence="1 2">
    <name type="scientific">Chaetomium tenue</name>
    <dbReference type="NCBI Taxonomy" id="1854479"/>
    <lineage>
        <taxon>Eukaryota</taxon>
        <taxon>Fungi</taxon>
        <taxon>Dikarya</taxon>
        <taxon>Ascomycota</taxon>
        <taxon>Pezizomycotina</taxon>
        <taxon>Sordariomycetes</taxon>
        <taxon>Sordariomycetidae</taxon>
        <taxon>Sordariales</taxon>
        <taxon>Chaetomiaceae</taxon>
        <taxon>Chaetomium</taxon>
    </lineage>
</organism>
<reference evidence="1 2" key="1">
    <citation type="journal article" date="2021" name="Nat. Commun.">
        <title>Genetic determinants of endophytism in the Arabidopsis root mycobiome.</title>
        <authorList>
            <person name="Mesny F."/>
            <person name="Miyauchi S."/>
            <person name="Thiergart T."/>
            <person name="Pickel B."/>
            <person name="Atanasova L."/>
            <person name="Karlsson M."/>
            <person name="Huettel B."/>
            <person name="Barry K.W."/>
            <person name="Haridas S."/>
            <person name="Chen C."/>
            <person name="Bauer D."/>
            <person name="Andreopoulos W."/>
            <person name="Pangilinan J."/>
            <person name="LaButti K."/>
            <person name="Riley R."/>
            <person name="Lipzen A."/>
            <person name="Clum A."/>
            <person name="Drula E."/>
            <person name="Henrissat B."/>
            <person name="Kohler A."/>
            <person name="Grigoriev I.V."/>
            <person name="Martin F.M."/>
            <person name="Hacquard S."/>
        </authorList>
    </citation>
    <scope>NUCLEOTIDE SEQUENCE [LARGE SCALE GENOMIC DNA]</scope>
    <source>
        <strain evidence="1 2">MPI-SDFR-AT-0079</strain>
    </source>
</reference>
<proteinExistence type="predicted"/>
<comment type="caution">
    <text evidence="1">The sequence shown here is derived from an EMBL/GenBank/DDBJ whole genome shotgun (WGS) entry which is preliminary data.</text>
</comment>
<keyword evidence="2" id="KW-1185">Reference proteome</keyword>
<accession>A0ACB7P5M7</accession>
<dbReference type="Proteomes" id="UP000724584">
    <property type="component" value="Unassembled WGS sequence"/>
</dbReference>
<name>A0ACB7P5M7_9PEZI</name>
<protein>
    <submittedName>
        <fullName evidence="1">Uncharacterized protein</fullName>
    </submittedName>
</protein>
<evidence type="ECO:0000313" key="2">
    <source>
        <dbReference type="Proteomes" id="UP000724584"/>
    </source>
</evidence>
<dbReference type="EMBL" id="JAGIZQ010000005">
    <property type="protein sequence ID" value="KAH6628499.1"/>
    <property type="molecule type" value="Genomic_DNA"/>
</dbReference>
<gene>
    <name evidence="1" type="ORF">F5144DRAFT_492055</name>
</gene>
<sequence length="584" mass="67109">MSAPQKKVRTPPNCGPDVMGDWSSFTRRIWRATQFRFETLFEVPVIFVCRPSNAHGPIKDKPVHFVSGTQESLAATKTLLSREEEALRRSMRENPRHSTYNERASWLRLLSQLQSMERESHEWQRRHYRNGPSMRSPCVEFSNHTLAIAVQAERRSWDKMPVNVQKPYAKTTISGLLEIAAMMGIHWKEFDRPKDLYRAEGNGYMLTGTRIPDLGVIFTFQISGKAKFQESRVIPVDEVKELCCGSVPTLFQDMRDNRRIELPAKELRDLSFLQLGSINEIVETMTLMDCNTDTSEYFRTRNSEYKHLFPVLFELVGMLGKTMHIRNSAFRMLPNPTPYRWDKRYFNIPQLVREYRENITDSNLGLPQVPQVQQLVEDADILSQTVGWNAGPGAAGYSIPMLNTLHDVLDRCDSFLQKSNRDLVRVVVREHFQEVIQLVDGEGEVADEDNSEFGGQRAQYLSEVTAASPEMREVVFMELYFDKVLSQVRKRAATSYARRKATRYAQSAHPYDHSFANNREMSAAVPVPRVTPPPPPDLESDAAAIWCTLVLRMVCWLLLHDFDRNDVQIPKSELLGSRLPVYIA</sequence>
<evidence type="ECO:0000313" key="1">
    <source>
        <dbReference type="EMBL" id="KAH6628499.1"/>
    </source>
</evidence>